<dbReference type="InterPro" id="IPR032675">
    <property type="entry name" value="LRR_dom_sf"/>
</dbReference>
<feature type="transmembrane region" description="Helical" evidence="9">
    <location>
        <begin position="952"/>
        <end position="970"/>
    </location>
</feature>
<keyword evidence="3" id="KW-0433">Leucine-rich repeat</keyword>
<feature type="transmembrane region" description="Helical" evidence="9">
    <location>
        <begin position="1034"/>
        <end position="1056"/>
    </location>
</feature>
<feature type="transmembrane region" description="Helical" evidence="9">
    <location>
        <begin position="1083"/>
        <end position="1100"/>
    </location>
</feature>
<evidence type="ECO:0000256" key="1">
    <source>
        <dbReference type="ARBA" id="ARBA00004370"/>
    </source>
</evidence>
<evidence type="ECO:0000256" key="3">
    <source>
        <dbReference type="ARBA" id="ARBA00022614"/>
    </source>
</evidence>
<comment type="subcellular location">
    <subcellularLocation>
        <location evidence="1">Membrane</location>
    </subcellularLocation>
</comment>
<dbReference type="PANTHER" id="PTHR24373:SF275">
    <property type="entry name" value="TIR DOMAIN-CONTAINING PROTEIN"/>
    <property type="match status" value="1"/>
</dbReference>
<evidence type="ECO:0000313" key="13">
    <source>
        <dbReference type="Proteomes" id="UP001233999"/>
    </source>
</evidence>
<evidence type="ECO:0000259" key="11">
    <source>
        <dbReference type="PROSITE" id="PS50262"/>
    </source>
</evidence>
<name>A0AAD8EPT8_DIPPU</name>
<dbReference type="SUPFAM" id="SSF52058">
    <property type="entry name" value="L domain-like"/>
    <property type="match status" value="2"/>
</dbReference>
<dbReference type="Pfam" id="PF13855">
    <property type="entry name" value="LRR_8"/>
    <property type="match status" value="3"/>
</dbReference>
<dbReference type="PROSITE" id="PS51450">
    <property type="entry name" value="LRR"/>
    <property type="match status" value="1"/>
</dbReference>
<keyword evidence="7 9" id="KW-1133">Transmembrane helix</keyword>
<evidence type="ECO:0000256" key="7">
    <source>
        <dbReference type="ARBA" id="ARBA00022989"/>
    </source>
</evidence>
<dbReference type="InterPro" id="IPR050328">
    <property type="entry name" value="Dev_Immune_Receptor"/>
</dbReference>
<proteinExistence type="inferred from homology"/>
<dbReference type="CDD" id="cd00637">
    <property type="entry name" value="7tm_classA_rhodopsin-like"/>
    <property type="match status" value="1"/>
</dbReference>
<evidence type="ECO:0000313" key="12">
    <source>
        <dbReference type="EMBL" id="KAJ9597986.1"/>
    </source>
</evidence>
<keyword evidence="4 9" id="KW-0812">Transmembrane</keyword>
<dbReference type="PROSITE" id="PS50262">
    <property type="entry name" value="G_PROTEIN_RECEP_F1_2"/>
    <property type="match status" value="1"/>
</dbReference>
<evidence type="ECO:0000256" key="2">
    <source>
        <dbReference type="ARBA" id="ARBA00010663"/>
    </source>
</evidence>
<reference evidence="12" key="2">
    <citation type="submission" date="2023-05" db="EMBL/GenBank/DDBJ databases">
        <authorList>
            <person name="Fouks B."/>
        </authorList>
    </citation>
    <scope>NUCLEOTIDE SEQUENCE</scope>
    <source>
        <strain evidence="12">Stay&amp;Tobe</strain>
        <tissue evidence="12">Testes</tissue>
    </source>
</reference>
<organism evidence="12 13">
    <name type="scientific">Diploptera punctata</name>
    <name type="common">Pacific beetle cockroach</name>
    <dbReference type="NCBI Taxonomy" id="6984"/>
    <lineage>
        <taxon>Eukaryota</taxon>
        <taxon>Metazoa</taxon>
        <taxon>Ecdysozoa</taxon>
        <taxon>Arthropoda</taxon>
        <taxon>Hexapoda</taxon>
        <taxon>Insecta</taxon>
        <taxon>Pterygota</taxon>
        <taxon>Neoptera</taxon>
        <taxon>Polyneoptera</taxon>
        <taxon>Dictyoptera</taxon>
        <taxon>Blattodea</taxon>
        <taxon>Blaberoidea</taxon>
        <taxon>Blaberidae</taxon>
        <taxon>Diplopterinae</taxon>
        <taxon>Diploptera</taxon>
    </lineage>
</organism>
<feature type="signal peptide" evidence="10">
    <location>
        <begin position="1"/>
        <end position="16"/>
    </location>
</feature>
<keyword evidence="5 10" id="KW-0732">Signal</keyword>
<evidence type="ECO:0000256" key="4">
    <source>
        <dbReference type="ARBA" id="ARBA00022692"/>
    </source>
</evidence>
<comment type="similarity">
    <text evidence="2">Belongs to the G-protein coupled receptor 1 family.</text>
</comment>
<feature type="transmembrane region" description="Helical" evidence="9">
    <location>
        <begin position="879"/>
        <end position="901"/>
    </location>
</feature>
<dbReference type="GO" id="GO:0004930">
    <property type="term" value="F:G protein-coupled receptor activity"/>
    <property type="evidence" value="ECO:0007669"/>
    <property type="project" value="InterPro"/>
</dbReference>
<comment type="caution">
    <text evidence="12">The sequence shown here is derived from an EMBL/GenBank/DDBJ whole genome shotgun (WGS) entry which is preliminary data.</text>
</comment>
<dbReference type="InterPro" id="IPR000276">
    <property type="entry name" value="GPCR_Rhodpsn"/>
</dbReference>
<dbReference type="Gene3D" id="3.80.10.10">
    <property type="entry name" value="Ribonuclease Inhibitor"/>
    <property type="match status" value="4"/>
</dbReference>
<keyword evidence="13" id="KW-1185">Reference proteome</keyword>
<sequence>MLVILVLLMVFTPSRPLECPTQCRCSNYKTWCKHSRLYKLPSQLPDTTELLSIRYDDIKILSRSMVTRSGLRNLTYLELNEVQLQQIKPGTFKHMNVLQKLIITNNNISELHADTFKYLKKLYYLKLQNNNIKLLHHGTFLQLAKVRYLYLDECGILPMTNVSDSVKNSSNCAAMKTPGVLNIFTCYANIDLRALQHLLCFFTKIHLNFLPSIYTTKEQFIGTARVTDLKLFDIEDRILINIFNGLEKLTKLEITSIELHDIESGTFENLTRLNYLVISDVKLSEIRSGMFRGLRSLKVLKLKRTDISILENNGFEGLQSLESLSLDECRISDINNDTFIALNNLRELFISSLYLKQIDAAAFNGLNEIKTIDITNYLHNIISYKNNIFSKLKTLTVLKLSYIKFSLEAGTFTEVRDIKIFSKNISHKLQNISYSDYKYEITLQRLTFVMEATFGDIGIRATVKSVQGHQTLQELQLFVNGETPKLKKQAQDVIEDTVNFTHINKISTHLDISNRYLVLFKENRFFGFSNIKSLSLTNITTLEIHANALTQLKSLTSLTIKLNDHVIIAPGAFTGLCNLKKLELHWKREILIKRKWPIRHRSITRYLHINQYEPTQFESGMFQGLDNLEILDFYGGEFPFDENTYLSLNRGIFQGLHNIIEIQLSYNKIKEIPPGVFGAECVKYFKVSCKNVSEPSPYCNDTHALKTLQHLDLSNNKIRYIHQHAFISCVNLQTINLEWNIFLTLDNTFLFTPALTTLNMKWCNVTNIPNNTFECTPNIYELTLTIYKTPPHVTPFLPLKQLKQALIYINDYKLTCDFYETWLWFEDKHITPYLDYHPDPRRAIYKLNCNTTHQQSQQPPNSKVNINDSMYLKQYIEPIILVVITTAGLVFNGFLLFVSLWNSDMRIKHNSCIIHLSITDTLSLILNLPLSYWNTLQVNWKLRVLTCKMFMFLKDVTLVANIFSIVALSIERFLVARRWNDLRKACKTDYPIWWLLVMTWVSGIILSLPTYYNASVHTRCLYCPPNNEEYMKNVWIYQLIIHYFLPAVAICALNTMTSRYLRQSIKNLPGVVNDNTRTKNRKTVANIVSILSAIFVFSYLPNFTLRILVAWSFIDIEDALVYSFVSFCLFYCNTLFNPISIFIMSSKYKNYFFKYFPFLSNTDTKINPAAKKIN</sequence>
<dbReference type="InterPro" id="IPR001611">
    <property type="entry name" value="Leu-rich_rpt"/>
</dbReference>
<dbReference type="Gene3D" id="1.20.1070.10">
    <property type="entry name" value="Rhodopsin 7-helix transmembrane proteins"/>
    <property type="match status" value="1"/>
</dbReference>
<dbReference type="EMBL" id="JASPKZ010001563">
    <property type="protein sequence ID" value="KAJ9597986.1"/>
    <property type="molecule type" value="Genomic_DNA"/>
</dbReference>
<feature type="transmembrane region" description="Helical" evidence="9">
    <location>
        <begin position="991"/>
        <end position="1014"/>
    </location>
</feature>
<dbReference type="PANTHER" id="PTHR24373">
    <property type="entry name" value="SLIT RELATED LEUCINE-RICH REPEAT NEURONAL PROTEIN"/>
    <property type="match status" value="1"/>
</dbReference>
<evidence type="ECO:0000256" key="6">
    <source>
        <dbReference type="ARBA" id="ARBA00022737"/>
    </source>
</evidence>
<feature type="domain" description="G-protein coupled receptors family 1 profile" evidence="11">
    <location>
        <begin position="891"/>
        <end position="1141"/>
    </location>
</feature>
<dbReference type="SUPFAM" id="SSF81321">
    <property type="entry name" value="Family A G protein-coupled receptor-like"/>
    <property type="match status" value="1"/>
</dbReference>
<evidence type="ECO:0000256" key="10">
    <source>
        <dbReference type="SAM" id="SignalP"/>
    </source>
</evidence>
<dbReference type="GO" id="GO:0016020">
    <property type="term" value="C:membrane"/>
    <property type="evidence" value="ECO:0007669"/>
    <property type="project" value="UniProtKB-SubCell"/>
</dbReference>
<evidence type="ECO:0000256" key="5">
    <source>
        <dbReference type="ARBA" id="ARBA00022729"/>
    </source>
</evidence>
<dbReference type="Proteomes" id="UP001233999">
    <property type="component" value="Unassembled WGS sequence"/>
</dbReference>
<dbReference type="SMART" id="SM00369">
    <property type="entry name" value="LRR_TYP"/>
    <property type="match status" value="12"/>
</dbReference>
<dbReference type="InterPro" id="IPR003591">
    <property type="entry name" value="Leu-rich_rpt_typical-subtyp"/>
</dbReference>
<dbReference type="PRINTS" id="PR00237">
    <property type="entry name" value="GPCRRHODOPSN"/>
</dbReference>
<gene>
    <name evidence="12" type="ORF">L9F63_026909</name>
</gene>
<feature type="transmembrane region" description="Helical" evidence="9">
    <location>
        <begin position="1120"/>
        <end position="1144"/>
    </location>
</feature>
<reference evidence="12" key="1">
    <citation type="journal article" date="2023" name="IScience">
        <title>Live-bearing cockroach genome reveals convergent evolutionary mechanisms linked to viviparity in insects and beyond.</title>
        <authorList>
            <person name="Fouks B."/>
            <person name="Harrison M.C."/>
            <person name="Mikhailova A.A."/>
            <person name="Marchal E."/>
            <person name="English S."/>
            <person name="Carruthers M."/>
            <person name="Jennings E.C."/>
            <person name="Chiamaka E.L."/>
            <person name="Frigard R.A."/>
            <person name="Pippel M."/>
            <person name="Attardo G.M."/>
            <person name="Benoit J.B."/>
            <person name="Bornberg-Bauer E."/>
            <person name="Tobe S.S."/>
        </authorList>
    </citation>
    <scope>NUCLEOTIDE SEQUENCE</scope>
    <source>
        <strain evidence="12">Stay&amp;Tobe</strain>
    </source>
</reference>
<keyword evidence="6" id="KW-0677">Repeat</keyword>
<evidence type="ECO:0000256" key="9">
    <source>
        <dbReference type="SAM" id="Phobius"/>
    </source>
</evidence>
<feature type="transmembrane region" description="Helical" evidence="9">
    <location>
        <begin position="913"/>
        <end position="932"/>
    </location>
</feature>
<protein>
    <recommendedName>
        <fullName evidence="11">G-protein coupled receptors family 1 profile domain-containing protein</fullName>
    </recommendedName>
</protein>
<dbReference type="Pfam" id="PF00001">
    <property type="entry name" value="7tm_1"/>
    <property type="match status" value="1"/>
</dbReference>
<keyword evidence="8 9" id="KW-0472">Membrane</keyword>
<dbReference type="AlphaFoldDB" id="A0AAD8EPT8"/>
<accession>A0AAD8EPT8</accession>
<evidence type="ECO:0000256" key="8">
    <source>
        <dbReference type="ARBA" id="ARBA00023136"/>
    </source>
</evidence>
<dbReference type="InterPro" id="IPR017452">
    <property type="entry name" value="GPCR_Rhodpsn_7TM"/>
</dbReference>
<feature type="chain" id="PRO_5041903413" description="G-protein coupled receptors family 1 profile domain-containing protein" evidence="10">
    <location>
        <begin position="17"/>
        <end position="1174"/>
    </location>
</feature>